<dbReference type="Pfam" id="PF00583">
    <property type="entry name" value="Acetyltransf_1"/>
    <property type="match status" value="1"/>
</dbReference>
<proteinExistence type="predicted"/>
<organism evidence="2 3">
    <name type="scientific">Sistotremastrum suecicum HHB10207 ss-3</name>
    <dbReference type="NCBI Taxonomy" id="1314776"/>
    <lineage>
        <taxon>Eukaryota</taxon>
        <taxon>Fungi</taxon>
        <taxon>Dikarya</taxon>
        <taxon>Basidiomycota</taxon>
        <taxon>Agaricomycotina</taxon>
        <taxon>Agaricomycetes</taxon>
        <taxon>Sistotremastrales</taxon>
        <taxon>Sistotremastraceae</taxon>
        <taxon>Sistotremastrum</taxon>
    </lineage>
</organism>
<evidence type="ECO:0000313" key="2">
    <source>
        <dbReference type="EMBL" id="KZT39865.1"/>
    </source>
</evidence>
<dbReference type="PROSITE" id="PS51186">
    <property type="entry name" value="GNAT"/>
    <property type="match status" value="1"/>
</dbReference>
<dbReference type="OrthoDB" id="9975416at2759"/>
<reference evidence="2 3" key="1">
    <citation type="journal article" date="2016" name="Mol. Biol. Evol.">
        <title>Comparative Genomics of Early-Diverging Mushroom-Forming Fungi Provides Insights into the Origins of Lignocellulose Decay Capabilities.</title>
        <authorList>
            <person name="Nagy L.G."/>
            <person name="Riley R."/>
            <person name="Tritt A."/>
            <person name="Adam C."/>
            <person name="Daum C."/>
            <person name="Floudas D."/>
            <person name="Sun H."/>
            <person name="Yadav J.S."/>
            <person name="Pangilinan J."/>
            <person name="Larsson K.H."/>
            <person name="Matsuura K."/>
            <person name="Barry K."/>
            <person name="Labutti K."/>
            <person name="Kuo R."/>
            <person name="Ohm R.A."/>
            <person name="Bhattacharya S.S."/>
            <person name="Shirouzu T."/>
            <person name="Yoshinaga Y."/>
            <person name="Martin F.M."/>
            <person name="Grigoriev I.V."/>
            <person name="Hibbett D.S."/>
        </authorList>
    </citation>
    <scope>NUCLEOTIDE SEQUENCE [LARGE SCALE GENOMIC DNA]</scope>
    <source>
        <strain evidence="2 3">HHB10207 ss-3</strain>
    </source>
</reference>
<dbReference type="GO" id="GO:0016747">
    <property type="term" value="F:acyltransferase activity, transferring groups other than amino-acyl groups"/>
    <property type="evidence" value="ECO:0007669"/>
    <property type="project" value="InterPro"/>
</dbReference>
<name>A0A166ERK9_9AGAM</name>
<gene>
    <name evidence="2" type="ORF">SISSUDRAFT_1044998</name>
</gene>
<accession>A0A166ERK9</accession>
<sequence>MVLYLREATEADKPVIAHISLLTADAGTSADHLLTIKELPPLAWALPYISLPTGFGYVLVKRGDEDGAKEEVMGYIVATSDTVKWREAALTIWEPPLKIKYPLEMLNSPDLTELDKYFIKRIHHPISYAQEMLDFSPAHFHISILPELQGQGWGRKMIVKVAQRLKEIDPTMEGVWNGIEPRNLPSIKFYTKIGGEYQKAGKDGHEYFKHRFSTFGI</sequence>
<protein>
    <recommendedName>
        <fullName evidence="1">N-acetyltransferase domain-containing protein</fullName>
    </recommendedName>
</protein>
<dbReference type="SUPFAM" id="SSF55729">
    <property type="entry name" value="Acyl-CoA N-acyltransferases (Nat)"/>
    <property type="match status" value="1"/>
</dbReference>
<dbReference type="STRING" id="1314776.A0A166ERK9"/>
<dbReference type="Proteomes" id="UP000076798">
    <property type="component" value="Unassembled WGS sequence"/>
</dbReference>
<dbReference type="EMBL" id="KV428040">
    <property type="protein sequence ID" value="KZT39865.1"/>
    <property type="molecule type" value="Genomic_DNA"/>
</dbReference>
<evidence type="ECO:0000313" key="3">
    <source>
        <dbReference type="Proteomes" id="UP000076798"/>
    </source>
</evidence>
<dbReference type="Gene3D" id="3.40.630.30">
    <property type="match status" value="1"/>
</dbReference>
<dbReference type="InterPro" id="IPR016181">
    <property type="entry name" value="Acyl_CoA_acyltransferase"/>
</dbReference>
<evidence type="ECO:0000259" key="1">
    <source>
        <dbReference type="PROSITE" id="PS51186"/>
    </source>
</evidence>
<dbReference type="InterPro" id="IPR000182">
    <property type="entry name" value="GNAT_dom"/>
</dbReference>
<dbReference type="AlphaFoldDB" id="A0A166ERK9"/>
<feature type="domain" description="N-acetyltransferase" evidence="1">
    <location>
        <begin position="72"/>
        <end position="213"/>
    </location>
</feature>
<keyword evidence="3" id="KW-1185">Reference proteome</keyword>